<keyword evidence="5" id="KW-1185">Reference proteome</keyword>
<evidence type="ECO:0000256" key="2">
    <source>
        <dbReference type="SAM" id="MobiDB-lite"/>
    </source>
</evidence>
<dbReference type="InterPro" id="IPR001357">
    <property type="entry name" value="BRCT_dom"/>
</dbReference>
<dbReference type="CDD" id="cd18433">
    <property type="entry name" value="BRCT_Rad4_rpt3"/>
    <property type="match status" value="1"/>
</dbReference>
<dbReference type="GO" id="GO:0007095">
    <property type="term" value="P:mitotic G2 DNA damage checkpoint signaling"/>
    <property type="evidence" value="ECO:0007669"/>
    <property type="project" value="TreeGrafter"/>
</dbReference>
<dbReference type="InterPro" id="IPR059215">
    <property type="entry name" value="BRCT2_TopBP1-like"/>
</dbReference>
<dbReference type="SMART" id="SM00292">
    <property type="entry name" value="BRCT"/>
    <property type="match status" value="3"/>
</dbReference>
<dbReference type="GeneID" id="11524573"/>
<organism evidence="4 5">
    <name type="scientific">Thermothielavioides terrestris (strain ATCC 38088 / NRRL 8126)</name>
    <name type="common">Thielavia terrestris</name>
    <dbReference type="NCBI Taxonomy" id="578455"/>
    <lineage>
        <taxon>Eukaryota</taxon>
        <taxon>Fungi</taxon>
        <taxon>Dikarya</taxon>
        <taxon>Ascomycota</taxon>
        <taxon>Pezizomycotina</taxon>
        <taxon>Sordariomycetes</taxon>
        <taxon>Sordariomycetidae</taxon>
        <taxon>Sordariales</taxon>
        <taxon>Chaetomiaceae</taxon>
        <taxon>Thermothielavioides</taxon>
        <taxon>Thermothielavioides terrestris</taxon>
    </lineage>
</organism>
<feature type="compositionally biased region" description="Basic and acidic residues" evidence="2">
    <location>
        <begin position="511"/>
        <end position="529"/>
    </location>
</feature>
<evidence type="ECO:0000256" key="1">
    <source>
        <dbReference type="ARBA" id="ARBA00022737"/>
    </source>
</evidence>
<proteinExistence type="predicted"/>
<accession>G2RA73</accession>
<feature type="compositionally biased region" description="Polar residues" evidence="2">
    <location>
        <begin position="221"/>
        <end position="234"/>
    </location>
</feature>
<dbReference type="PANTHER" id="PTHR13561:SF20">
    <property type="entry name" value="DNA TOPOISOMERASE 2-BINDING PROTEIN 1"/>
    <property type="match status" value="1"/>
</dbReference>
<dbReference type="OrthoDB" id="251770at2759"/>
<dbReference type="InterPro" id="IPR036420">
    <property type="entry name" value="BRCT_dom_sf"/>
</dbReference>
<dbReference type="Proteomes" id="UP000008181">
    <property type="component" value="Chromosome 4"/>
</dbReference>
<dbReference type="KEGG" id="ttt:THITE_2120345"/>
<feature type="region of interest" description="Disordered" evidence="2">
    <location>
        <begin position="452"/>
        <end position="647"/>
    </location>
</feature>
<dbReference type="SUPFAM" id="SSF52113">
    <property type="entry name" value="BRCT domain"/>
    <property type="match status" value="3"/>
</dbReference>
<feature type="region of interest" description="Disordered" evidence="2">
    <location>
        <begin position="674"/>
        <end position="700"/>
    </location>
</feature>
<dbReference type="Gene3D" id="3.40.50.10190">
    <property type="entry name" value="BRCT domain"/>
    <property type="match status" value="3"/>
</dbReference>
<keyword evidence="1" id="KW-0677">Repeat</keyword>
<dbReference type="AlphaFoldDB" id="G2RA73"/>
<feature type="compositionally biased region" description="Polar residues" evidence="2">
    <location>
        <begin position="567"/>
        <end position="580"/>
    </location>
</feature>
<reference evidence="4 5" key="1">
    <citation type="journal article" date="2011" name="Nat. Biotechnol.">
        <title>Comparative genomic analysis of the thermophilic biomass-degrading fungi Myceliophthora thermophila and Thielavia terrestris.</title>
        <authorList>
            <person name="Berka R.M."/>
            <person name="Grigoriev I.V."/>
            <person name="Otillar R."/>
            <person name="Salamov A."/>
            <person name="Grimwood J."/>
            <person name="Reid I."/>
            <person name="Ishmael N."/>
            <person name="John T."/>
            <person name="Darmond C."/>
            <person name="Moisan M.-C."/>
            <person name="Henrissat B."/>
            <person name="Coutinho P.M."/>
            <person name="Lombard V."/>
            <person name="Natvig D.O."/>
            <person name="Lindquist E."/>
            <person name="Schmutz J."/>
            <person name="Lucas S."/>
            <person name="Harris P."/>
            <person name="Powlowski J."/>
            <person name="Bellemare A."/>
            <person name="Taylor D."/>
            <person name="Butler G."/>
            <person name="de Vries R.P."/>
            <person name="Allijn I.E."/>
            <person name="van den Brink J."/>
            <person name="Ushinsky S."/>
            <person name="Storms R."/>
            <person name="Powell A.J."/>
            <person name="Paulsen I.T."/>
            <person name="Elbourne L.D.H."/>
            <person name="Baker S.E."/>
            <person name="Magnuson J."/>
            <person name="LaBoissiere S."/>
            <person name="Clutterbuck A.J."/>
            <person name="Martinez D."/>
            <person name="Wogulis M."/>
            <person name="de Leon A.L."/>
            <person name="Rey M.W."/>
            <person name="Tsang A."/>
        </authorList>
    </citation>
    <scope>NUCLEOTIDE SEQUENCE [LARGE SCALE GENOMIC DNA]</scope>
    <source>
        <strain evidence="5">ATCC 38088 / NRRL 8126</strain>
    </source>
</reference>
<feature type="domain" description="BRCT" evidence="3">
    <location>
        <begin position="56"/>
        <end position="133"/>
    </location>
</feature>
<protein>
    <recommendedName>
        <fullName evidence="3">BRCT domain-containing protein</fullName>
    </recommendedName>
</protein>
<dbReference type="RefSeq" id="XP_003655997.1">
    <property type="nucleotide sequence ID" value="XM_003655949.1"/>
</dbReference>
<evidence type="ECO:0000313" key="4">
    <source>
        <dbReference type="EMBL" id="AEO69661.1"/>
    </source>
</evidence>
<gene>
    <name evidence="4" type="ORF">THITE_2120345</name>
</gene>
<dbReference type="EMBL" id="CP003012">
    <property type="protein sequence ID" value="AEO69661.1"/>
    <property type="molecule type" value="Genomic_DNA"/>
</dbReference>
<evidence type="ECO:0000313" key="5">
    <source>
        <dbReference type="Proteomes" id="UP000008181"/>
    </source>
</evidence>
<dbReference type="GO" id="GO:0033314">
    <property type="term" value="P:mitotic DNA replication checkpoint signaling"/>
    <property type="evidence" value="ECO:0007669"/>
    <property type="project" value="TreeGrafter"/>
</dbReference>
<evidence type="ECO:0000259" key="3">
    <source>
        <dbReference type="PROSITE" id="PS50172"/>
    </source>
</evidence>
<name>G2RA73_THETT</name>
<dbReference type="eggNOG" id="KOG1929">
    <property type="taxonomic scope" value="Eukaryota"/>
</dbReference>
<dbReference type="HOGENOM" id="CLU_009893_0_0_1"/>
<sequence>MAAGWVEAVRDLWVQDAEIDFLALEREWQLRPFETGGCEPAPDGSKLQRRRLLCCMTGFEDPDERQQIIDKIEANGGLYTGDLTKRVTHLIVHKPEGRKYQAAKNWGVTTVSVEWVHDSVERGLILDEKLYDPVLPREERGVGAWNKQKARISSLGKRLRAHNAAGEEGQRKLRKTASMKLNSQRDNLWGDILGKPQASGPTPAAVTQQASTKVAVPPAERTSQPTQPSGAKSLETQDSKHSSFGVSGHNGVFASCCFYIHGFSPAKTEILVNVVASLGGLVCHSLDEVVSTSGAQLAHRFLIVPQTSAADTHPRVPENVHVITEFYIERCMHKKYFFDPTQHIIGRPFPVFPISGFETLSICTAGFTGVDLNQADKSIRQLGAKYEERFTPNASILVCTSLSAVRKQKLELALAWKVPVVRADWLWECISTGYMVPIAGFLFPELKQKLEGPKLQTQGSEKQKSKDSTRGNQHKSSSNERIDEDLLPKAATTRSKQHRDLDESAFVTAKEQVDDSARRRKDPPTEHDSNTTAITHFETAPTHVFPTDDFNASFGKKNPPPPGAPLSETSSNSLNKSPTTPRKPMRRVASEVADSEAADGDVGQLGDDPAPENEENAEKQPQQQQVAAGGSPDPEADQKRAEAEKAAAERLAISSKLVTSLLDTTASALAGAATAPLPMPDASGGGGGEDTAGRPKRRKRNILGRAISNASAASSTSNGGDSATGPTAVATTLAAATAISDVAAGARGGGGGDQKDVPPPATQLEYEDPEATRYKEQLMRRMLGTAAAAAGKSETEAGASWSFARQEKLTLAEMGGYDVLQQRYDAVAGAGRRTRRR</sequence>
<dbReference type="Pfam" id="PF00533">
    <property type="entry name" value="BRCT"/>
    <property type="match status" value="1"/>
</dbReference>
<feature type="domain" description="BRCT" evidence="3">
    <location>
        <begin position="248"/>
        <end position="345"/>
    </location>
</feature>
<dbReference type="Pfam" id="PF12738">
    <property type="entry name" value="PTCB-BRCT"/>
    <property type="match status" value="1"/>
</dbReference>
<feature type="compositionally biased region" description="Basic and acidic residues" evidence="2">
    <location>
        <begin position="636"/>
        <end position="647"/>
    </location>
</feature>
<dbReference type="PANTHER" id="PTHR13561">
    <property type="entry name" value="DNA REPLICATION REGULATOR DPB11-RELATED"/>
    <property type="match status" value="1"/>
</dbReference>
<dbReference type="CDD" id="cd17731">
    <property type="entry name" value="BRCT_TopBP1_rpt2_like"/>
    <property type="match status" value="1"/>
</dbReference>
<dbReference type="STRING" id="578455.G2RA73"/>
<dbReference type="PROSITE" id="PS50172">
    <property type="entry name" value="BRCT"/>
    <property type="match status" value="3"/>
</dbReference>
<dbReference type="GO" id="GO:0006270">
    <property type="term" value="P:DNA replication initiation"/>
    <property type="evidence" value="ECO:0007669"/>
    <property type="project" value="TreeGrafter"/>
</dbReference>
<feature type="domain" description="BRCT" evidence="3">
    <location>
        <begin position="357"/>
        <end position="443"/>
    </location>
</feature>
<feature type="region of interest" description="Disordered" evidence="2">
    <location>
        <begin position="190"/>
        <end position="242"/>
    </location>
</feature>
<feature type="compositionally biased region" description="Basic and acidic residues" evidence="2">
    <location>
        <begin position="477"/>
        <end position="487"/>
    </location>
</feature>